<dbReference type="PATRIC" id="fig|1360.105.peg.2513"/>
<dbReference type="Pfam" id="PF13333">
    <property type="entry name" value="rve_2"/>
    <property type="match status" value="1"/>
</dbReference>
<dbReference type="EMBL" id="LKLN01000003">
    <property type="protein sequence ID" value="KSU08784.1"/>
    <property type="molecule type" value="Genomic_DNA"/>
</dbReference>
<dbReference type="GO" id="GO:0015074">
    <property type="term" value="P:DNA integration"/>
    <property type="evidence" value="ECO:0007669"/>
    <property type="project" value="InterPro"/>
</dbReference>
<name>A0A0V8D5A9_LACLL</name>
<dbReference type="InterPro" id="IPR012337">
    <property type="entry name" value="RNaseH-like_sf"/>
</dbReference>
<dbReference type="AlphaFoldDB" id="A0A0V8D5A9"/>
<protein>
    <submittedName>
        <fullName evidence="2">Mobile element protein</fullName>
    </submittedName>
</protein>
<dbReference type="InterPro" id="IPR001584">
    <property type="entry name" value="Integrase_cat-core"/>
</dbReference>
<evidence type="ECO:0000313" key="3">
    <source>
        <dbReference type="Proteomes" id="UP000053058"/>
    </source>
</evidence>
<dbReference type="SUPFAM" id="SSF53098">
    <property type="entry name" value="Ribonuclease H-like"/>
    <property type="match status" value="1"/>
</dbReference>
<reference evidence="3" key="1">
    <citation type="submission" date="2015-10" db="EMBL/GenBank/DDBJ databases">
        <title>Draft Genome Sequences of 11 Lactococcus lactis subspecies cremoris strains.</title>
        <authorList>
            <person name="Wels M."/>
            <person name="Backus L."/>
            <person name="Boekhorst J."/>
            <person name="Dijkstra A."/>
            <person name="Beerthuizen M."/>
            <person name="Kelly W."/>
            <person name="Siezen R."/>
            <person name="Bachmann H."/>
            <person name="Van Hijum S."/>
        </authorList>
    </citation>
    <scope>NUCLEOTIDE SEQUENCE [LARGE SCALE GENOMIC DNA]</scope>
    <source>
        <strain evidence="3">KF282</strain>
    </source>
</reference>
<sequence length="58" mass="7239">MENYFGLLKQEIYYGYTFTRFEELKRVIMDWIHFYNTKRVKKKLGWLSPTESRLKITQ</sequence>
<feature type="domain" description="Integrase catalytic" evidence="1">
    <location>
        <begin position="2"/>
        <end position="53"/>
    </location>
</feature>
<proteinExistence type="predicted"/>
<dbReference type="Proteomes" id="UP000053058">
    <property type="component" value="Unassembled WGS sequence"/>
</dbReference>
<gene>
    <name evidence="2" type="ORF">KF282_0034</name>
</gene>
<accession>A0A0V8D5A9</accession>
<evidence type="ECO:0000259" key="1">
    <source>
        <dbReference type="Pfam" id="PF13333"/>
    </source>
</evidence>
<organism evidence="2 3">
    <name type="scientific">Lactococcus lactis subsp. lactis</name>
    <name type="common">Streptococcus lactis</name>
    <dbReference type="NCBI Taxonomy" id="1360"/>
    <lineage>
        <taxon>Bacteria</taxon>
        <taxon>Bacillati</taxon>
        <taxon>Bacillota</taxon>
        <taxon>Bacilli</taxon>
        <taxon>Lactobacillales</taxon>
        <taxon>Streptococcaceae</taxon>
        <taxon>Lactococcus</taxon>
    </lineage>
</organism>
<evidence type="ECO:0000313" key="2">
    <source>
        <dbReference type="EMBL" id="KSU08784.1"/>
    </source>
</evidence>
<comment type="caution">
    <text evidence="2">The sequence shown here is derived from an EMBL/GenBank/DDBJ whole genome shotgun (WGS) entry which is preliminary data.</text>
</comment>